<evidence type="ECO:0000313" key="1">
    <source>
        <dbReference type="EMBL" id="PKR83049.1"/>
    </source>
</evidence>
<dbReference type="EMBL" id="PIQO01000023">
    <property type="protein sequence ID" value="PKR83049.1"/>
    <property type="molecule type" value="Genomic_DNA"/>
</dbReference>
<reference evidence="1 2" key="1">
    <citation type="submission" date="2017-11" db="EMBL/GenBank/DDBJ databases">
        <title>Bacillus camelliae sp. nov., isolated from pu'er tea.</title>
        <authorList>
            <person name="Niu L."/>
        </authorList>
    </citation>
    <scope>NUCLEOTIDE SEQUENCE [LARGE SCALE GENOMIC DNA]</scope>
    <source>
        <strain evidence="1 2">7578-1</strain>
    </source>
</reference>
<comment type="caution">
    <text evidence="1">The sequence shown here is derived from an EMBL/GenBank/DDBJ whole genome shotgun (WGS) entry which is preliminary data.</text>
</comment>
<name>A0A2N3LEM2_9BACI</name>
<evidence type="ECO:0000313" key="2">
    <source>
        <dbReference type="Proteomes" id="UP000233440"/>
    </source>
</evidence>
<accession>A0A2N3LEM2</accession>
<gene>
    <name evidence="1" type="ORF">CWO92_21165</name>
</gene>
<organism evidence="1 2">
    <name type="scientific">Heyndrickxia camelliae</name>
    <dbReference type="NCBI Taxonomy" id="1707093"/>
    <lineage>
        <taxon>Bacteria</taxon>
        <taxon>Bacillati</taxon>
        <taxon>Bacillota</taxon>
        <taxon>Bacilli</taxon>
        <taxon>Bacillales</taxon>
        <taxon>Bacillaceae</taxon>
        <taxon>Heyndrickxia</taxon>
    </lineage>
</organism>
<proteinExistence type="predicted"/>
<keyword evidence="2" id="KW-1185">Reference proteome</keyword>
<sequence length="196" mass="23336">MIEKEKYINDLSPIQGVYSDFVFLKEYALVSIIRVQGINMDLLSMYQQDSLFDEYGAFLTQNVHYYPQTVSMSVPIKIGDYLRKWKKQYLRSMHDPNCPEKLRQLRASYLYEFQLKETNLEMAKKEHFIILKEKLKKGTVEFLEEAEKRLRQKTEEVKNSIHQVLEQYDGEEEVLSASEALKVLHQLLDYKMSIYE</sequence>
<dbReference type="AlphaFoldDB" id="A0A2N3LEM2"/>
<dbReference type="Proteomes" id="UP000233440">
    <property type="component" value="Unassembled WGS sequence"/>
</dbReference>
<protein>
    <submittedName>
        <fullName evidence="1">Uncharacterized protein</fullName>
    </submittedName>
</protein>